<dbReference type="Proteomes" id="UP000077154">
    <property type="component" value="Unassembled WGS sequence"/>
</dbReference>
<dbReference type="Gene3D" id="3.90.79.10">
    <property type="entry name" value="Nucleoside Triphosphate Pyrophosphohydrolase"/>
    <property type="match status" value="1"/>
</dbReference>
<reference evidence="4" key="1">
    <citation type="submission" date="2016-03" db="EMBL/GenBank/DDBJ databases">
        <title>Updated assembly of Pseudogymnoascus destructans, the fungus causing white-nose syndrome of bats.</title>
        <authorList>
            <person name="Palmer J.M."/>
            <person name="Drees K.P."/>
            <person name="Foster J.T."/>
            <person name="Lindner D.L."/>
        </authorList>
    </citation>
    <scope>NUCLEOTIDE SEQUENCE [LARGE SCALE GENOMIC DNA]</scope>
    <source>
        <strain evidence="4">20631-21</strain>
    </source>
</reference>
<dbReference type="PROSITE" id="PS00893">
    <property type="entry name" value="NUDIX_BOX"/>
    <property type="match status" value="1"/>
</dbReference>
<dbReference type="Pfam" id="PF00293">
    <property type="entry name" value="NUDIX"/>
    <property type="match status" value="1"/>
</dbReference>
<dbReference type="eggNOG" id="KOG2839">
    <property type="taxonomic scope" value="Eukaryota"/>
</dbReference>
<dbReference type="InterPro" id="IPR015797">
    <property type="entry name" value="NUDIX_hydrolase-like_dom_sf"/>
</dbReference>
<evidence type="ECO:0000256" key="2">
    <source>
        <dbReference type="ARBA" id="ARBA00022801"/>
    </source>
</evidence>
<sequence length="157" mass="18101">MAQSRSMESRVGRNKQRYSDNGERLVAGIVPTNKEKTFILLIQSTRRAEWVLPKGGWETDEECIEAAEREAWEEAGIVCKVDYDLGKITETRTAKQISKNAPKALYQFYEATVTEEKSVWPESHKRSRKWFSYVDALEALKSRAELVEAIKRSTVKR</sequence>
<dbReference type="GeneID" id="36287151"/>
<dbReference type="GO" id="GO:0005634">
    <property type="term" value="C:nucleus"/>
    <property type="evidence" value="ECO:0007669"/>
    <property type="project" value="TreeGrafter"/>
</dbReference>
<dbReference type="GO" id="GO:0071543">
    <property type="term" value="P:diphosphoinositol polyphosphate metabolic process"/>
    <property type="evidence" value="ECO:0007669"/>
    <property type="project" value="TreeGrafter"/>
</dbReference>
<accession>A0A177AED5</accession>
<dbReference type="AlphaFoldDB" id="A0A177AED5"/>
<dbReference type="GO" id="GO:0000298">
    <property type="term" value="F:endopolyphosphatase activity"/>
    <property type="evidence" value="ECO:0007669"/>
    <property type="project" value="TreeGrafter"/>
</dbReference>
<dbReference type="GO" id="GO:0008486">
    <property type="term" value="F:diphosphoinositol-polyphosphate diphosphatase activity"/>
    <property type="evidence" value="ECO:0007669"/>
    <property type="project" value="TreeGrafter"/>
</dbReference>
<organism evidence="4">
    <name type="scientific">Pseudogymnoascus destructans</name>
    <dbReference type="NCBI Taxonomy" id="655981"/>
    <lineage>
        <taxon>Eukaryota</taxon>
        <taxon>Fungi</taxon>
        <taxon>Dikarya</taxon>
        <taxon>Ascomycota</taxon>
        <taxon>Pezizomycotina</taxon>
        <taxon>Leotiomycetes</taxon>
        <taxon>Thelebolales</taxon>
        <taxon>Thelebolaceae</taxon>
        <taxon>Pseudogymnoascus</taxon>
    </lineage>
</organism>
<protein>
    <recommendedName>
        <fullName evidence="3">Nudix hydrolase domain-containing protein</fullName>
    </recommendedName>
</protein>
<evidence type="ECO:0000259" key="3">
    <source>
        <dbReference type="PROSITE" id="PS51462"/>
    </source>
</evidence>
<dbReference type="GO" id="GO:0046872">
    <property type="term" value="F:metal ion binding"/>
    <property type="evidence" value="ECO:0007669"/>
    <property type="project" value="UniProtKB-KW"/>
</dbReference>
<dbReference type="OrthoDB" id="2011998at2759"/>
<dbReference type="PANTHER" id="PTHR12629:SF0">
    <property type="entry name" value="DIPHOSPHOINOSITOL-POLYPHOSPHATE DIPHOSPHATASE"/>
    <property type="match status" value="1"/>
</dbReference>
<dbReference type="GO" id="GO:0034431">
    <property type="term" value="F:bis(5'-adenosyl)-hexaphosphatase activity"/>
    <property type="evidence" value="ECO:0007669"/>
    <property type="project" value="TreeGrafter"/>
</dbReference>
<keyword evidence="2" id="KW-0378">Hydrolase</keyword>
<dbReference type="GO" id="GO:0034432">
    <property type="term" value="F:bis(5'-adenosyl)-pentaphosphatase activity"/>
    <property type="evidence" value="ECO:0007669"/>
    <property type="project" value="TreeGrafter"/>
</dbReference>
<dbReference type="VEuPathDB" id="FungiDB:GMDG_05573"/>
<keyword evidence="1" id="KW-0479">Metal-binding</keyword>
<name>A0A177AED5_9PEZI</name>
<evidence type="ECO:0000313" key="4">
    <source>
        <dbReference type="EMBL" id="OAF59543.1"/>
    </source>
</evidence>
<dbReference type="InterPro" id="IPR000086">
    <property type="entry name" value="NUDIX_hydrolase_dom"/>
</dbReference>
<dbReference type="GO" id="GO:1901911">
    <property type="term" value="P:adenosine 5'-(hexahydrogen pentaphosphate) catabolic process"/>
    <property type="evidence" value="ECO:0007669"/>
    <property type="project" value="TreeGrafter"/>
</dbReference>
<feature type="domain" description="Nudix hydrolase" evidence="3">
    <location>
        <begin position="22"/>
        <end position="153"/>
    </location>
</feature>
<dbReference type="InterPro" id="IPR020084">
    <property type="entry name" value="NUDIX_hydrolase_CS"/>
</dbReference>
<dbReference type="RefSeq" id="XP_024324826.1">
    <property type="nucleotide sequence ID" value="XM_024467715.1"/>
</dbReference>
<dbReference type="GO" id="GO:0005737">
    <property type="term" value="C:cytoplasm"/>
    <property type="evidence" value="ECO:0007669"/>
    <property type="project" value="TreeGrafter"/>
</dbReference>
<proteinExistence type="predicted"/>
<dbReference type="SUPFAM" id="SSF55811">
    <property type="entry name" value="Nudix"/>
    <property type="match status" value="1"/>
</dbReference>
<dbReference type="GO" id="GO:1901907">
    <property type="term" value="P:diadenosine pentaphosphate catabolic process"/>
    <property type="evidence" value="ECO:0007669"/>
    <property type="project" value="TreeGrafter"/>
</dbReference>
<dbReference type="EMBL" id="KV441393">
    <property type="protein sequence ID" value="OAF59543.1"/>
    <property type="molecule type" value="Genomic_DNA"/>
</dbReference>
<gene>
    <name evidence="4" type="ORF">VC83_04078</name>
</gene>
<evidence type="ECO:0000256" key="1">
    <source>
        <dbReference type="ARBA" id="ARBA00022723"/>
    </source>
</evidence>
<dbReference type="PANTHER" id="PTHR12629">
    <property type="entry name" value="DIPHOSPHOINOSITOL POLYPHOSPHATE PHOSPHOHYDROLASE"/>
    <property type="match status" value="1"/>
</dbReference>
<dbReference type="PROSITE" id="PS51462">
    <property type="entry name" value="NUDIX"/>
    <property type="match status" value="1"/>
</dbReference>
<dbReference type="GO" id="GO:1901909">
    <property type="term" value="P:diadenosine hexaphosphate catabolic process"/>
    <property type="evidence" value="ECO:0007669"/>
    <property type="project" value="TreeGrafter"/>
</dbReference>